<gene>
    <name evidence="1" type="ORF">RchiOBHm_Chr2g0107311</name>
</gene>
<dbReference type="Gramene" id="PRQ48134">
    <property type="protein sequence ID" value="PRQ48134"/>
    <property type="gene ID" value="RchiOBHm_Chr2g0107311"/>
</dbReference>
<proteinExistence type="predicted"/>
<reference evidence="1 2" key="1">
    <citation type="journal article" date="2018" name="Nat. Genet.">
        <title>The Rosa genome provides new insights in the design of modern roses.</title>
        <authorList>
            <person name="Bendahmane M."/>
        </authorList>
    </citation>
    <scope>NUCLEOTIDE SEQUENCE [LARGE SCALE GENOMIC DNA]</scope>
    <source>
        <strain evidence="2">cv. Old Blush</strain>
    </source>
</reference>
<dbReference type="AlphaFoldDB" id="A0A2P6RP03"/>
<name>A0A2P6RP03_ROSCH</name>
<dbReference type="Proteomes" id="UP000238479">
    <property type="component" value="Chromosome 2"/>
</dbReference>
<dbReference type="EMBL" id="PDCK01000040">
    <property type="protein sequence ID" value="PRQ48134.1"/>
    <property type="molecule type" value="Genomic_DNA"/>
</dbReference>
<sequence length="54" mass="6431">MKLKMQELMNEETKNVVHSIRKRYGLAMHTSEERRAISGIMKEVLCRKDHFAVR</sequence>
<keyword evidence="2" id="KW-1185">Reference proteome</keyword>
<comment type="caution">
    <text evidence="1">The sequence shown here is derived from an EMBL/GenBank/DDBJ whole genome shotgun (WGS) entry which is preliminary data.</text>
</comment>
<protein>
    <submittedName>
        <fullName evidence="1">Uncharacterized protein</fullName>
    </submittedName>
</protein>
<evidence type="ECO:0000313" key="1">
    <source>
        <dbReference type="EMBL" id="PRQ48134.1"/>
    </source>
</evidence>
<accession>A0A2P6RP03</accession>
<organism evidence="1 2">
    <name type="scientific">Rosa chinensis</name>
    <name type="common">China rose</name>
    <dbReference type="NCBI Taxonomy" id="74649"/>
    <lineage>
        <taxon>Eukaryota</taxon>
        <taxon>Viridiplantae</taxon>
        <taxon>Streptophyta</taxon>
        <taxon>Embryophyta</taxon>
        <taxon>Tracheophyta</taxon>
        <taxon>Spermatophyta</taxon>
        <taxon>Magnoliopsida</taxon>
        <taxon>eudicotyledons</taxon>
        <taxon>Gunneridae</taxon>
        <taxon>Pentapetalae</taxon>
        <taxon>rosids</taxon>
        <taxon>fabids</taxon>
        <taxon>Rosales</taxon>
        <taxon>Rosaceae</taxon>
        <taxon>Rosoideae</taxon>
        <taxon>Rosoideae incertae sedis</taxon>
        <taxon>Rosa</taxon>
    </lineage>
</organism>
<evidence type="ECO:0000313" key="2">
    <source>
        <dbReference type="Proteomes" id="UP000238479"/>
    </source>
</evidence>